<dbReference type="Pfam" id="PF01425">
    <property type="entry name" value="Amidase"/>
    <property type="match status" value="1"/>
</dbReference>
<reference evidence="2 3" key="1">
    <citation type="submission" date="2021-03" db="EMBL/GenBank/DDBJ databases">
        <title>Sequencing the genomes of 1000 actinobacteria strains.</title>
        <authorList>
            <person name="Klenk H.-P."/>
        </authorList>
    </citation>
    <scope>NUCLEOTIDE SEQUENCE [LARGE SCALE GENOMIC DNA]</scope>
    <source>
        <strain evidence="2 3">DSM 45510</strain>
    </source>
</reference>
<dbReference type="InterPro" id="IPR000120">
    <property type="entry name" value="Amidase"/>
</dbReference>
<evidence type="ECO:0000313" key="2">
    <source>
        <dbReference type="EMBL" id="MBP2180522.1"/>
    </source>
</evidence>
<name>A0ABS4PM66_9PSEU</name>
<comment type="caution">
    <text evidence="2">The sequence shown here is derived from an EMBL/GenBank/DDBJ whole genome shotgun (WGS) entry which is preliminary data.</text>
</comment>
<accession>A0ABS4PM66</accession>
<feature type="domain" description="Amidase" evidence="1">
    <location>
        <begin position="24"/>
        <end position="445"/>
    </location>
</feature>
<keyword evidence="3" id="KW-1185">Reference proteome</keyword>
<dbReference type="InterPro" id="IPR023631">
    <property type="entry name" value="Amidase_dom"/>
</dbReference>
<dbReference type="PANTHER" id="PTHR11895:SF76">
    <property type="entry name" value="INDOLEACETAMIDE HYDROLASE"/>
    <property type="match status" value="1"/>
</dbReference>
<protein>
    <submittedName>
        <fullName evidence="2">Amidase</fullName>
        <ecNumber evidence="2">3.5.1.4</ecNumber>
    </submittedName>
</protein>
<dbReference type="EC" id="3.5.1.4" evidence="2"/>
<dbReference type="Gene3D" id="3.90.1300.10">
    <property type="entry name" value="Amidase signature (AS) domain"/>
    <property type="match status" value="1"/>
</dbReference>
<dbReference type="InterPro" id="IPR036928">
    <property type="entry name" value="AS_sf"/>
</dbReference>
<keyword evidence="2" id="KW-0378">Hydrolase</keyword>
<dbReference type="NCBIfam" id="NF005686">
    <property type="entry name" value="PRK07486.1"/>
    <property type="match status" value="1"/>
</dbReference>
<dbReference type="RefSeq" id="WP_209664067.1">
    <property type="nucleotide sequence ID" value="NZ_JAGGMS010000001.1"/>
</dbReference>
<evidence type="ECO:0000259" key="1">
    <source>
        <dbReference type="Pfam" id="PF01425"/>
    </source>
</evidence>
<dbReference type="EMBL" id="JAGGMS010000001">
    <property type="protein sequence ID" value="MBP2180522.1"/>
    <property type="molecule type" value="Genomic_DNA"/>
</dbReference>
<proteinExistence type="predicted"/>
<gene>
    <name evidence="2" type="ORF">JOM49_002048</name>
</gene>
<dbReference type="SUPFAM" id="SSF75304">
    <property type="entry name" value="Amidase signature (AS) enzymes"/>
    <property type="match status" value="1"/>
</dbReference>
<dbReference type="GO" id="GO:0004040">
    <property type="term" value="F:amidase activity"/>
    <property type="evidence" value="ECO:0007669"/>
    <property type="project" value="UniProtKB-EC"/>
</dbReference>
<sequence>MSLVELDAVELAERIRRREVSCTEVMAAYLDQIEQHNPRVNAIVALRDRDELMREAAERDREPYRGWMHGFPLAVKDLSAAAGLPWTFGSPIFADQIAQHDDLFVRRMRDAGAIVIGKTNVPEFGLGSQTYNPVYGQTRNPHDLSRTPGGSSGGAAAAVALRMLPVADGSDYLGSLRNPAAFTNTYGFRPSLGRVPSTSFVAQLDTAGPMGRTVADVAALLSVQAGPDPGAPLAITEDPSVFVPPLPERDFSGTRIAWVGDFDGYLAMEPGVLDVCRGAFAAFEELGCEVVPAVPDFPMDRVWRTVLTWRGWNVAANLGSLYRAPALRSRLKPELVWELEQGLALSAADLGPAALERTRWLEALLRFFEDFDFILAPSAQVFPFSVDVPWPSTVGGRTMDTYHRWMETVAPWSLAGVPVMGMPAGFSPDGLPMGVQLIGPPRADLPVLQLASAHESRSMLLRAKA</sequence>
<dbReference type="Proteomes" id="UP000741013">
    <property type="component" value="Unassembled WGS sequence"/>
</dbReference>
<dbReference type="PANTHER" id="PTHR11895">
    <property type="entry name" value="TRANSAMIDASE"/>
    <property type="match status" value="1"/>
</dbReference>
<organism evidence="2 3">
    <name type="scientific">Amycolatopsis magusensis</name>
    <dbReference type="NCBI Taxonomy" id="882444"/>
    <lineage>
        <taxon>Bacteria</taxon>
        <taxon>Bacillati</taxon>
        <taxon>Actinomycetota</taxon>
        <taxon>Actinomycetes</taxon>
        <taxon>Pseudonocardiales</taxon>
        <taxon>Pseudonocardiaceae</taxon>
        <taxon>Amycolatopsis</taxon>
    </lineage>
</organism>
<evidence type="ECO:0000313" key="3">
    <source>
        <dbReference type="Proteomes" id="UP000741013"/>
    </source>
</evidence>